<evidence type="ECO:0000259" key="4">
    <source>
        <dbReference type="PROSITE" id="PS50070"/>
    </source>
</evidence>
<feature type="disulfide bond" evidence="3">
    <location>
        <begin position="29"/>
        <end position="68"/>
    </location>
</feature>
<dbReference type="InterPro" id="IPR038178">
    <property type="entry name" value="Kringle_sf"/>
</dbReference>
<dbReference type="SMART" id="SM00130">
    <property type="entry name" value="KR"/>
    <property type="match status" value="1"/>
</dbReference>
<evidence type="ECO:0000256" key="1">
    <source>
        <dbReference type="ARBA" id="ARBA00022572"/>
    </source>
</evidence>
<dbReference type="SUPFAM" id="SSF57440">
    <property type="entry name" value="Kringle-like"/>
    <property type="match status" value="1"/>
</dbReference>
<dbReference type="Gene3D" id="2.40.20.10">
    <property type="entry name" value="Plasminogen Kringle 4"/>
    <property type="match status" value="1"/>
</dbReference>
<protein>
    <submittedName>
        <fullName evidence="5">Coagulation factor XII</fullName>
    </submittedName>
</protein>
<sequence length="82" mass="9045">VSEGPARCYDGRGLDYRGRAQIVLSGARCQPWASEATYQKVTAEQALNWGLGNHAFCRNPDNDTRPWCFQPLPHGLAAIEAN</sequence>
<dbReference type="Ensembl" id="ENSUMAT00000039904.1">
    <property type="protein sequence ID" value="ENSUMAP00000033723.1"/>
    <property type="gene ID" value="ENSUMAG00000024294.1"/>
</dbReference>
<gene>
    <name evidence="5" type="primary">F12</name>
</gene>
<dbReference type="PRINTS" id="PR00018">
    <property type="entry name" value="KRINGLE"/>
</dbReference>
<dbReference type="InterPro" id="IPR013806">
    <property type="entry name" value="Kringle-like"/>
</dbReference>
<reference evidence="5" key="1">
    <citation type="submission" date="2019-03" db="UniProtKB">
        <authorList>
            <consortium name="Ensembl"/>
        </authorList>
    </citation>
    <scope>IDENTIFICATION</scope>
</reference>
<dbReference type="FunFam" id="2.40.20.10:FF:000016">
    <property type="entry name" value="Coagulation factor XII"/>
    <property type="match status" value="1"/>
</dbReference>
<name>A0A452VJ10_URSMA</name>
<dbReference type="PANTHER" id="PTHR24261">
    <property type="entry name" value="PLASMINOGEN-RELATED"/>
    <property type="match status" value="1"/>
</dbReference>
<evidence type="ECO:0000256" key="3">
    <source>
        <dbReference type="PROSITE-ProRule" id="PRU00121"/>
    </source>
</evidence>
<dbReference type="GeneTree" id="ENSGT00940000161657"/>
<dbReference type="PANTHER" id="PTHR24261:SF7">
    <property type="entry name" value="KRINGLE DOMAIN-CONTAINING PROTEIN"/>
    <property type="match status" value="1"/>
</dbReference>
<dbReference type="Pfam" id="PF00051">
    <property type="entry name" value="Kringle"/>
    <property type="match status" value="1"/>
</dbReference>
<keyword evidence="2 3" id="KW-1015">Disulfide bond</keyword>
<dbReference type="PROSITE" id="PS50070">
    <property type="entry name" value="KRINGLE_2"/>
    <property type="match status" value="1"/>
</dbReference>
<dbReference type="AlphaFoldDB" id="A0A452VJ10"/>
<proteinExistence type="predicted"/>
<dbReference type="PROSITE" id="PS00021">
    <property type="entry name" value="KRINGLE_1"/>
    <property type="match status" value="1"/>
</dbReference>
<evidence type="ECO:0000313" key="5">
    <source>
        <dbReference type="Ensembl" id="ENSUMAP00000033723"/>
    </source>
</evidence>
<feature type="domain" description="Kringle" evidence="4">
    <location>
        <begin position="7"/>
        <end position="69"/>
    </location>
</feature>
<comment type="caution">
    <text evidence="3">Lacks conserved residue(s) required for the propagation of feature annotation.</text>
</comment>
<accession>A0A452VJ10</accession>
<dbReference type="InterPro" id="IPR050759">
    <property type="entry name" value="Serine_protease_kringle"/>
</dbReference>
<dbReference type="InterPro" id="IPR000001">
    <property type="entry name" value="Kringle"/>
</dbReference>
<evidence type="ECO:0000256" key="2">
    <source>
        <dbReference type="ARBA" id="ARBA00023157"/>
    </source>
</evidence>
<dbReference type="InterPro" id="IPR018056">
    <property type="entry name" value="Kringle_CS"/>
</dbReference>
<organism evidence="5">
    <name type="scientific">Ursus maritimus</name>
    <name type="common">Polar bear</name>
    <name type="synonym">Thalarctos maritimus</name>
    <dbReference type="NCBI Taxonomy" id="29073"/>
    <lineage>
        <taxon>Eukaryota</taxon>
        <taxon>Metazoa</taxon>
        <taxon>Chordata</taxon>
        <taxon>Craniata</taxon>
        <taxon>Vertebrata</taxon>
        <taxon>Euteleostomi</taxon>
        <taxon>Mammalia</taxon>
        <taxon>Eutheria</taxon>
        <taxon>Laurasiatheria</taxon>
        <taxon>Carnivora</taxon>
        <taxon>Caniformia</taxon>
        <taxon>Ursidae</taxon>
        <taxon>Ursus</taxon>
    </lineage>
</organism>
<keyword evidence="1 3" id="KW-0420">Kringle</keyword>